<dbReference type="PROSITE" id="PS50983">
    <property type="entry name" value="FE_B12_PBP"/>
    <property type="match status" value="1"/>
</dbReference>
<dbReference type="PANTHER" id="PTHR30532">
    <property type="entry name" value="IRON III DICITRATE-BINDING PERIPLASMIC PROTEIN"/>
    <property type="match status" value="1"/>
</dbReference>
<comment type="subcellular location">
    <subcellularLocation>
        <location evidence="1">Cell envelope</location>
    </subcellularLocation>
</comment>
<dbReference type="Proteomes" id="UP000019486">
    <property type="component" value="Unassembled WGS sequence"/>
</dbReference>
<dbReference type="CDD" id="cd01146">
    <property type="entry name" value="FhuD"/>
    <property type="match status" value="1"/>
</dbReference>
<dbReference type="PANTHER" id="PTHR30532:SF1">
    <property type="entry name" value="IRON(3+)-HYDROXAMATE-BINDING PROTEIN FHUD"/>
    <property type="match status" value="1"/>
</dbReference>
<dbReference type="GO" id="GO:1901678">
    <property type="term" value="P:iron coordination entity transport"/>
    <property type="evidence" value="ECO:0007669"/>
    <property type="project" value="UniProtKB-ARBA"/>
</dbReference>
<dbReference type="InterPro" id="IPR002491">
    <property type="entry name" value="ABC_transptr_periplasmic_BD"/>
</dbReference>
<evidence type="ECO:0000256" key="3">
    <source>
        <dbReference type="ARBA" id="ARBA00022448"/>
    </source>
</evidence>
<keyword evidence="4" id="KW-0410">Iron transport</keyword>
<feature type="domain" description="Fe/B12 periplasmic-binding" evidence="7">
    <location>
        <begin position="29"/>
        <end position="286"/>
    </location>
</feature>
<keyword evidence="4" id="KW-0408">Iron</keyword>
<dbReference type="Gene3D" id="3.40.50.1980">
    <property type="entry name" value="Nitrogenase molybdenum iron protein domain"/>
    <property type="match status" value="2"/>
</dbReference>
<keyword evidence="9" id="KW-1185">Reference proteome</keyword>
<evidence type="ECO:0000313" key="8">
    <source>
        <dbReference type="EMBL" id="EWY42576.1"/>
    </source>
</evidence>
<evidence type="ECO:0000256" key="1">
    <source>
        <dbReference type="ARBA" id="ARBA00004196"/>
    </source>
</evidence>
<proteinExistence type="inferred from homology"/>
<keyword evidence="5 6" id="KW-0732">Signal</keyword>
<evidence type="ECO:0000256" key="2">
    <source>
        <dbReference type="ARBA" id="ARBA00008814"/>
    </source>
</evidence>
<feature type="signal peptide" evidence="6">
    <location>
        <begin position="1"/>
        <end position="22"/>
    </location>
</feature>
<dbReference type="Pfam" id="PF01497">
    <property type="entry name" value="Peripla_BP_2"/>
    <property type="match status" value="1"/>
</dbReference>
<dbReference type="EMBL" id="AVFL01000001">
    <property type="protein sequence ID" value="EWY42576.1"/>
    <property type="molecule type" value="Genomic_DNA"/>
</dbReference>
<dbReference type="RefSeq" id="WP_051511376.1">
    <property type="nucleotide sequence ID" value="NZ_AVFL01000001.1"/>
</dbReference>
<dbReference type="AlphaFoldDB" id="W9HCW7"/>
<comment type="similarity">
    <text evidence="2">Belongs to the bacterial solute-binding protein 8 family.</text>
</comment>
<comment type="caution">
    <text evidence="8">The sequence shown here is derived from an EMBL/GenBank/DDBJ whole genome shotgun (WGS) entry which is preliminary data.</text>
</comment>
<evidence type="ECO:0000313" key="9">
    <source>
        <dbReference type="Proteomes" id="UP000019486"/>
    </source>
</evidence>
<organism evidence="8 9">
    <name type="scientific">Skermanella stibiiresistens SB22</name>
    <dbReference type="NCBI Taxonomy" id="1385369"/>
    <lineage>
        <taxon>Bacteria</taxon>
        <taxon>Pseudomonadati</taxon>
        <taxon>Pseudomonadota</taxon>
        <taxon>Alphaproteobacteria</taxon>
        <taxon>Rhodospirillales</taxon>
        <taxon>Azospirillaceae</taxon>
        <taxon>Skermanella</taxon>
    </lineage>
</organism>
<evidence type="ECO:0000256" key="6">
    <source>
        <dbReference type="SAM" id="SignalP"/>
    </source>
</evidence>
<keyword evidence="4" id="KW-0406">Ion transport</keyword>
<gene>
    <name evidence="8" type="ORF">N825_01440</name>
</gene>
<dbReference type="PRINTS" id="PR01715">
    <property type="entry name" value="FERRIBNDNGPP"/>
</dbReference>
<reference evidence="8 9" key="1">
    <citation type="submission" date="2013-08" db="EMBL/GenBank/DDBJ databases">
        <title>The genome sequence of Skermanella stibiiresistens.</title>
        <authorList>
            <person name="Zhu W."/>
            <person name="Wang G."/>
        </authorList>
    </citation>
    <scope>NUCLEOTIDE SEQUENCE [LARGE SCALE GENOMIC DNA]</scope>
    <source>
        <strain evidence="8 9">SB22</strain>
    </source>
</reference>
<accession>W9HCW7</accession>
<keyword evidence="3" id="KW-0813">Transport</keyword>
<sequence>MSRVAGIVAALILAAWSVSVAAADQPPRRIVALNWGLVDTLIALGVPPIAVPEATVYDRYVGGPPLDPDVVNIGLRMEPNLELLSALAPDLILIADEQEKLRARLERIAPTVNFTTFTADRRPWDNALKATRDLARLLGREAAGEELVADAEAAFSRVGSEMGGGSELPVLVVSFMDARHVRVYGDGSLPKEVLERGGLRSAWTGPTNAWGFATVGIEALAETPDARLVVIEPVPPGAKSTLDCNPLWRNLPFVAEGRTQTIEPALVFGMIPAAARLADLLADAPS</sequence>
<protein>
    <submittedName>
        <fullName evidence="8">ABC transporter substrate-binding protein</fullName>
    </submittedName>
</protein>
<dbReference type="GO" id="GO:0030288">
    <property type="term" value="C:outer membrane-bounded periplasmic space"/>
    <property type="evidence" value="ECO:0007669"/>
    <property type="project" value="TreeGrafter"/>
</dbReference>
<dbReference type="SUPFAM" id="SSF53807">
    <property type="entry name" value="Helical backbone' metal receptor"/>
    <property type="match status" value="1"/>
</dbReference>
<evidence type="ECO:0000256" key="4">
    <source>
        <dbReference type="ARBA" id="ARBA00022496"/>
    </source>
</evidence>
<dbReference type="STRING" id="1385369.N825_01440"/>
<evidence type="ECO:0000256" key="5">
    <source>
        <dbReference type="ARBA" id="ARBA00022729"/>
    </source>
</evidence>
<name>W9HCW7_9PROT</name>
<evidence type="ECO:0000259" key="7">
    <source>
        <dbReference type="PROSITE" id="PS50983"/>
    </source>
</evidence>
<feature type="chain" id="PRO_5004923634" evidence="6">
    <location>
        <begin position="23"/>
        <end position="286"/>
    </location>
</feature>
<dbReference type="InterPro" id="IPR051313">
    <property type="entry name" value="Bact_iron-sidero_bind"/>
</dbReference>